<gene>
    <name evidence="10" type="ordered locus">Igni_0436</name>
</gene>
<dbReference type="AlphaFoldDB" id="A8A9L7"/>
<dbReference type="GO" id="GO:0004674">
    <property type="term" value="F:protein serine/threonine kinase activity"/>
    <property type="evidence" value="ECO:0007669"/>
    <property type="project" value="UniProtKB-KW"/>
</dbReference>
<dbReference type="HOGENOM" id="CLU_1168567_0_0_2"/>
<evidence type="ECO:0000256" key="1">
    <source>
        <dbReference type="ARBA" id="ARBA00012513"/>
    </source>
</evidence>
<dbReference type="eggNOG" id="arCOG03682">
    <property type="taxonomic scope" value="Archaea"/>
</dbReference>
<dbReference type="GO" id="GO:0005524">
    <property type="term" value="F:ATP binding"/>
    <property type="evidence" value="ECO:0007669"/>
    <property type="project" value="UniProtKB-KW"/>
</dbReference>
<dbReference type="SMART" id="SM00220">
    <property type="entry name" value="S_TKc"/>
    <property type="match status" value="1"/>
</dbReference>
<organism evidence="10 11">
    <name type="scientific">Ignicoccus hospitalis (strain KIN4/I / DSM 18386 / JCM 14125)</name>
    <dbReference type="NCBI Taxonomy" id="453591"/>
    <lineage>
        <taxon>Archaea</taxon>
        <taxon>Thermoproteota</taxon>
        <taxon>Thermoprotei</taxon>
        <taxon>Desulfurococcales</taxon>
        <taxon>Desulfurococcaceae</taxon>
        <taxon>Ignicoccus</taxon>
    </lineage>
</organism>
<reference evidence="10 11" key="1">
    <citation type="journal article" date="2008" name="Genome Biol.">
        <title>A genomic analysis of the archaeal system Ignicoccus hospitalis-Nanoarchaeum equitans.</title>
        <authorList>
            <person name="Podar M."/>
            <person name="Anderson I."/>
            <person name="Makarova K.S."/>
            <person name="Elkins J.G."/>
            <person name="Ivanova N."/>
            <person name="Wall M.A."/>
            <person name="Lykidis A."/>
            <person name="Mavromatis K."/>
            <person name="Sun H."/>
            <person name="Hudson M.E."/>
            <person name="Chen W."/>
            <person name="Deciu C."/>
            <person name="Hutchison D."/>
            <person name="Eads J.R."/>
            <person name="Anderson A."/>
            <person name="Fernandes F."/>
            <person name="Szeto E."/>
            <person name="Lapidus A."/>
            <person name="Kyrpides N.C."/>
            <person name="Saier M.H.Jr."/>
            <person name="Richardson P.M."/>
            <person name="Rachel R."/>
            <person name="Huber H."/>
            <person name="Eisen J.A."/>
            <person name="Koonin E.V."/>
            <person name="Keller M."/>
            <person name="Stetter K.O."/>
        </authorList>
    </citation>
    <scope>NUCLEOTIDE SEQUENCE [LARGE SCALE GENOMIC DNA]</scope>
    <source>
        <strain evidence="11">KIN4/I / DSM 18386 / JCM 14125</strain>
    </source>
</reference>
<comment type="catalytic activity">
    <reaction evidence="7">
        <text>L-threonyl-[protein] + ATP = O-phospho-L-threonyl-[protein] + ADP + H(+)</text>
        <dbReference type="Rhea" id="RHEA:46608"/>
        <dbReference type="Rhea" id="RHEA-COMP:11060"/>
        <dbReference type="Rhea" id="RHEA-COMP:11605"/>
        <dbReference type="ChEBI" id="CHEBI:15378"/>
        <dbReference type="ChEBI" id="CHEBI:30013"/>
        <dbReference type="ChEBI" id="CHEBI:30616"/>
        <dbReference type="ChEBI" id="CHEBI:61977"/>
        <dbReference type="ChEBI" id="CHEBI:456216"/>
        <dbReference type="EC" id="2.7.11.1"/>
    </reaction>
</comment>
<sequence length="237" mass="25942">MRVAKGFVEVLVGEAPTVTPSQFSSFLKEVSRQALLKHPYLLEVKGYSEEYPLVAYEFADGGSLEYQLARGWEPLPEEALAVGIRVGEALEYLHSRGFVHGDVKPSNVFAFTKGIVKLGDLQSLKKAMARTTGKLYFTPGFAAPEQYFLDLREPGEEEKVDSYQLANLVLYLLKRESVDGEELASGNADLEEALGGLGELGEVLKRGLKVRPSERASVGELVEEFKALLEKLGGGEG</sequence>
<keyword evidence="11" id="KW-1185">Reference proteome</keyword>
<dbReference type="SUPFAM" id="SSF56112">
    <property type="entry name" value="Protein kinase-like (PK-like)"/>
    <property type="match status" value="1"/>
</dbReference>
<dbReference type="PANTHER" id="PTHR24363:SF0">
    <property type="entry name" value="SERINE_THREONINE KINASE LIKE DOMAIN CONTAINING 1"/>
    <property type="match status" value="1"/>
</dbReference>
<evidence type="ECO:0000256" key="7">
    <source>
        <dbReference type="ARBA" id="ARBA00047899"/>
    </source>
</evidence>
<evidence type="ECO:0000313" key="10">
    <source>
        <dbReference type="EMBL" id="ABU81619.1"/>
    </source>
</evidence>
<keyword evidence="2" id="KW-0723">Serine/threonine-protein kinase</keyword>
<evidence type="ECO:0000313" key="11">
    <source>
        <dbReference type="Proteomes" id="UP000000262"/>
    </source>
</evidence>
<keyword evidence="3" id="KW-0808">Transferase</keyword>
<evidence type="ECO:0000256" key="2">
    <source>
        <dbReference type="ARBA" id="ARBA00022527"/>
    </source>
</evidence>
<comment type="catalytic activity">
    <reaction evidence="8">
        <text>L-seryl-[protein] + ATP = O-phospho-L-seryl-[protein] + ADP + H(+)</text>
        <dbReference type="Rhea" id="RHEA:17989"/>
        <dbReference type="Rhea" id="RHEA-COMP:9863"/>
        <dbReference type="Rhea" id="RHEA-COMP:11604"/>
        <dbReference type="ChEBI" id="CHEBI:15378"/>
        <dbReference type="ChEBI" id="CHEBI:29999"/>
        <dbReference type="ChEBI" id="CHEBI:30616"/>
        <dbReference type="ChEBI" id="CHEBI:83421"/>
        <dbReference type="ChEBI" id="CHEBI:456216"/>
        <dbReference type="EC" id="2.7.11.1"/>
    </reaction>
</comment>
<dbReference type="KEGG" id="iho:Igni_0436"/>
<dbReference type="EMBL" id="CP000816">
    <property type="protein sequence ID" value="ABU81619.1"/>
    <property type="molecule type" value="Genomic_DNA"/>
</dbReference>
<dbReference type="PANTHER" id="PTHR24363">
    <property type="entry name" value="SERINE/THREONINE PROTEIN KINASE"/>
    <property type="match status" value="1"/>
</dbReference>
<dbReference type="InterPro" id="IPR011009">
    <property type="entry name" value="Kinase-like_dom_sf"/>
</dbReference>
<evidence type="ECO:0000256" key="4">
    <source>
        <dbReference type="ARBA" id="ARBA00022741"/>
    </source>
</evidence>
<dbReference type="InterPro" id="IPR000719">
    <property type="entry name" value="Prot_kinase_dom"/>
</dbReference>
<dbReference type="PhylomeDB" id="A8A9L7"/>
<evidence type="ECO:0000256" key="5">
    <source>
        <dbReference type="ARBA" id="ARBA00022777"/>
    </source>
</evidence>
<dbReference type="STRING" id="453591.Igni_0436"/>
<proteinExistence type="predicted"/>
<keyword evidence="4" id="KW-0547">Nucleotide-binding</keyword>
<evidence type="ECO:0000256" key="3">
    <source>
        <dbReference type="ARBA" id="ARBA00022679"/>
    </source>
</evidence>
<dbReference type="Pfam" id="PF00069">
    <property type="entry name" value="Pkinase"/>
    <property type="match status" value="1"/>
</dbReference>
<dbReference type="Proteomes" id="UP000000262">
    <property type="component" value="Chromosome"/>
</dbReference>
<evidence type="ECO:0000259" key="9">
    <source>
        <dbReference type="PROSITE" id="PS50011"/>
    </source>
</evidence>
<dbReference type="PROSITE" id="PS50011">
    <property type="entry name" value="PROTEIN_KINASE_DOM"/>
    <property type="match status" value="1"/>
</dbReference>
<feature type="domain" description="Protein kinase" evidence="9">
    <location>
        <begin position="1"/>
        <end position="229"/>
    </location>
</feature>
<dbReference type="Gene3D" id="1.10.510.10">
    <property type="entry name" value="Transferase(Phosphotransferase) domain 1"/>
    <property type="match status" value="1"/>
</dbReference>
<keyword evidence="6" id="KW-0067">ATP-binding</keyword>
<accession>A8A9L7</accession>
<name>A8A9L7_IGNH4</name>
<keyword evidence="5 10" id="KW-0418">Kinase</keyword>
<evidence type="ECO:0000256" key="6">
    <source>
        <dbReference type="ARBA" id="ARBA00022840"/>
    </source>
</evidence>
<protein>
    <recommendedName>
        <fullName evidence="1">non-specific serine/threonine protein kinase</fullName>
        <ecNumber evidence="1">2.7.11.1</ecNumber>
    </recommendedName>
</protein>
<dbReference type="EC" id="2.7.11.1" evidence="1"/>
<evidence type="ECO:0000256" key="8">
    <source>
        <dbReference type="ARBA" id="ARBA00048679"/>
    </source>
</evidence>